<feature type="domain" description="GGDEF" evidence="4">
    <location>
        <begin position="31"/>
        <end position="165"/>
    </location>
</feature>
<keyword evidence="1" id="KW-0547">Nucleotide-binding</keyword>
<dbReference type="InterPro" id="IPR043128">
    <property type="entry name" value="Rev_trsase/Diguanyl_cyclase"/>
</dbReference>
<dbReference type="GO" id="GO:0005737">
    <property type="term" value="C:cytoplasm"/>
    <property type="evidence" value="ECO:0007669"/>
    <property type="project" value="TreeGrafter"/>
</dbReference>
<dbReference type="PROSITE" id="PS50007">
    <property type="entry name" value="PIPLC_X_DOMAIN"/>
    <property type="match status" value="1"/>
</dbReference>
<dbReference type="SUPFAM" id="SSF52540">
    <property type="entry name" value="P-loop containing nucleoside triphosphate hydrolases"/>
    <property type="match status" value="1"/>
</dbReference>
<dbReference type="Pfam" id="PF13424">
    <property type="entry name" value="TPR_12"/>
    <property type="match status" value="3"/>
</dbReference>
<dbReference type="Gene3D" id="3.30.70.270">
    <property type="match status" value="1"/>
</dbReference>
<dbReference type="FunFam" id="3.30.70.270:FF:000001">
    <property type="entry name" value="Diguanylate cyclase domain protein"/>
    <property type="match status" value="1"/>
</dbReference>
<dbReference type="AlphaFoldDB" id="A0A1F4UB68"/>
<dbReference type="Pfam" id="PF00990">
    <property type="entry name" value="GGDEF"/>
    <property type="match status" value="1"/>
</dbReference>
<dbReference type="EMBL" id="MEUM01000079">
    <property type="protein sequence ID" value="OGC42172.1"/>
    <property type="molecule type" value="Genomic_DNA"/>
</dbReference>
<keyword evidence="2" id="KW-0067">ATP-binding</keyword>
<dbReference type="PANTHER" id="PTHR16305">
    <property type="entry name" value="TESTICULAR SOLUBLE ADENYLYL CYCLASE"/>
    <property type="match status" value="1"/>
</dbReference>
<gene>
    <name evidence="5" type="ORF">A2Y85_01980</name>
</gene>
<dbReference type="InterPro" id="IPR041664">
    <property type="entry name" value="AAA_16"/>
</dbReference>
<dbReference type="Pfam" id="PF13191">
    <property type="entry name" value="AAA_16"/>
    <property type="match status" value="1"/>
</dbReference>
<sequence length="1080" mass="124070">MPLDDLTRIYNRRELFSRLRQELARSRRSYIPFSVVMIDADHFKDVNDNYGHLRGDRVLVEIAQIIKNTCREMDIPCRYGGDEFAVIMPNTDSKAVIAASNRLLDKIRHHIFTGNEQPDLRITASIGAATYSDEINNADELIAKADQALYAAKKKGRNQCCDVTQINGRDTAPKLNFSRFVNRDNELSTLKETFMNTFDHQGRFTVVEGVAGIGKTRLINEFGSFIQLHDALLLASRPFEFGTTPPYHIFMQLIKQFIESNGHAYVNLLGRLLPVYKAELVKFVPELKITMNIYEEPSQLPTEYEKIRLFESVLQVFHLISQNGPIVLFCDDMQWAREADIEMLAYVVRNISSNSILACIAYRVEEIAIGHPLKRFLQVLSREHRLSRLTLKGLTYEDTVNKINTAIGLTAPEEIITRIYDETEGNPFYIEEILGTLIASNSLVWDGRNWKFQEFNKVILPDSVSDLMRRRLSAIDPEIKELMNIASVIGYRFNFALLHHVTQKNEGHLIDLLDASIKYMLVELEDSDQYRFSSILLQRTLYEDVGNAKRIWMHNQIAQAIESMHGGKLVDVYESLAHHYLMAESWENAFNYNIKAAEKLKEIYAHQDAIKRYKNCLDLIEKGKIKDVGVEIKIIEELADIYTLLGDHITALKYYHDLRKYNDLPIEHKVKITRQLGLLCQRMGDLKKALDYYNKAKEMLNPVEHAVEVAKCDQAAAWIYMKLGNYNDAFKLASQALAVFQQSENESEIADALNTIGTIHFEKGAWTNAKEFFMRSYEHRKNVNDPRGLSNSFNNLGNVFHQLAETDKAIDYHKRSLEIRKNTGDRVYYANSLNDLALLYAITGDWDKCLEMHNDALNIAQSLNIPDMVELCCSNLSFMMAKMEKYEEALAFSEKAMTLARLIQAINRQASVLNNTAIAYLGLGRIEEAEKVLEEAGKMIAEYELMGLKPENDRLRAEVEIKKGNIDKAIVWLQDSHQTAEKLNSKEEITLCCLVMGRIELDRKNFDSAEKVLEECLEKAESMKNAYVIALALFYLGMLHKQKGNEQKMKDLFARAYEKFSKMEIQSYMEEIQKVMPELK</sequence>
<dbReference type="Gene3D" id="3.40.50.300">
    <property type="entry name" value="P-loop containing nucleotide triphosphate hydrolases"/>
    <property type="match status" value="1"/>
</dbReference>
<reference evidence="5 6" key="1">
    <citation type="journal article" date="2016" name="Nat. Commun.">
        <title>Thousands of microbial genomes shed light on interconnected biogeochemical processes in an aquifer system.</title>
        <authorList>
            <person name="Anantharaman K."/>
            <person name="Brown C.T."/>
            <person name="Hug L.A."/>
            <person name="Sharon I."/>
            <person name="Castelle C.J."/>
            <person name="Probst A.J."/>
            <person name="Thomas B.C."/>
            <person name="Singh A."/>
            <person name="Wilkins M.J."/>
            <person name="Karaoz U."/>
            <person name="Brodie E.L."/>
            <person name="Williams K.H."/>
            <person name="Hubbard S.S."/>
            <person name="Banfield J.F."/>
        </authorList>
    </citation>
    <scope>NUCLEOTIDE SEQUENCE [LARGE SCALE GENOMIC DNA]</scope>
</reference>
<dbReference type="Gene3D" id="1.25.40.10">
    <property type="entry name" value="Tetratricopeptide repeat domain"/>
    <property type="match status" value="4"/>
</dbReference>
<dbReference type="NCBIfam" id="TIGR00254">
    <property type="entry name" value="GGDEF"/>
    <property type="match status" value="1"/>
</dbReference>
<comment type="caution">
    <text evidence="5">The sequence shown here is derived from an EMBL/GenBank/DDBJ whole genome shotgun (WGS) entry which is preliminary data.</text>
</comment>
<evidence type="ECO:0000313" key="6">
    <source>
        <dbReference type="Proteomes" id="UP000177025"/>
    </source>
</evidence>
<dbReference type="GO" id="GO:0005524">
    <property type="term" value="F:ATP binding"/>
    <property type="evidence" value="ECO:0007669"/>
    <property type="project" value="UniProtKB-KW"/>
</dbReference>
<keyword evidence="3" id="KW-0802">TPR repeat</keyword>
<dbReference type="PROSITE" id="PS50887">
    <property type="entry name" value="GGDEF"/>
    <property type="match status" value="1"/>
</dbReference>
<dbReference type="InterPro" id="IPR019734">
    <property type="entry name" value="TPR_rpt"/>
</dbReference>
<feature type="repeat" description="TPR" evidence="3">
    <location>
        <begin position="790"/>
        <end position="823"/>
    </location>
</feature>
<dbReference type="GO" id="GO:0004016">
    <property type="term" value="F:adenylate cyclase activity"/>
    <property type="evidence" value="ECO:0007669"/>
    <property type="project" value="TreeGrafter"/>
</dbReference>
<dbReference type="InterPro" id="IPR011990">
    <property type="entry name" value="TPR-like_helical_dom_sf"/>
</dbReference>
<accession>A0A1F4UB68</accession>
<protein>
    <recommendedName>
        <fullName evidence="4">GGDEF domain-containing protein</fullName>
    </recommendedName>
</protein>
<dbReference type="InterPro" id="IPR029787">
    <property type="entry name" value="Nucleotide_cyclase"/>
</dbReference>
<name>A0A1F4UB68_UNCW3</name>
<dbReference type="PROSITE" id="PS50005">
    <property type="entry name" value="TPR"/>
    <property type="match status" value="1"/>
</dbReference>
<dbReference type="SUPFAM" id="SSF48452">
    <property type="entry name" value="TPR-like"/>
    <property type="match status" value="3"/>
</dbReference>
<evidence type="ECO:0000259" key="4">
    <source>
        <dbReference type="PROSITE" id="PS50887"/>
    </source>
</evidence>
<proteinExistence type="predicted"/>
<dbReference type="InterPro" id="IPR027417">
    <property type="entry name" value="P-loop_NTPase"/>
</dbReference>
<evidence type="ECO:0000256" key="1">
    <source>
        <dbReference type="ARBA" id="ARBA00022741"/>
    </source>
</evidence>
<evidence type="ECO:0000313" key="5">
    <source>
        <dbReference type="EMBL" id="OGC42172.1"/>
    </source>
</evidence>
<dbReference type="SUPFAM" id="SSF55073">
    <property type="entry name" value="Nucleotide cyclase"/>
    <property type="match status" value="1"/>
</dbReference>
<evidence type="ECO:0000256" key="3">
    <source>
        <dbReference type="PROSITE-ProRule" id="PRU00339"/>
    </source>
</evidence>
<dbReference type="SMART" id="SM00267">
    <property type="entry name" value="GGDEF"/>
    <property type="match status" value="1"/>
</dbReference>
<dbReference type="CDD" id="cd01949">
    <property type="entry name" value="GGDEF"/>
    <property type="match status" value="1"/>
</dbReference>
<dbReference type="SMART" id="SM00028">
    <property type="entry name" value="TPR"/>
    <property type="match status" value="10"/>
</dbReference>
<dbReference type="InterPro" id="IPR000160">
    <property type="entry name" value="GGDEF_dom"/>
</dbReference>
<dbReference type="PANTHER" id="PTHR16305:SF28">
    <property type="entry name" value="GUANYLATE CYCLASE DOMAIN-CONTAINING PROTEIN"/>
    <property type="match status" value="1"/>
</dbReference>
<evidence type="ECO:0000256" key="2">
    <source>
        <dbReference type="ARBA" id="ARBA00022840"/>
    </source>
</evidence>
<dbReference type="Proteomes" id="UP000177025">
    <property type="component" value="Unassembled WGS sequence"/>
</dbReference>
<organism evidence="5 6">
    <name type="scientific">candidate division WOR-3 bacterium RBG_13_43_14</name>
    <dbReference type="NCBI Taxonomy" id="1802590"/>
    <lineage>
        <taxon>Bacteria</taxon>
        <taxon>Bacteria division WOR-3</taxon>
    </lineage>
</organism>